<sequence length="88" mass="9824">TTIGKLYIVVHRFAVIRSGLMTEEVWSSRATLILTSVALLASAVRCIPLIYCGYSFANVDGLKMLIFFDDECVFVNKIVASSIYFTYS</sequence>
<protein>
    <recommendedName>
        <fullName evidence="3">G protein-coupled receptor</fullName>
    </recommendedName>
</protein>
<evidence type="ECO:0000313" key="2">
    <source>
        <dbReference type="Proteomes" id="UP001328107"/>
    </source>
</evidence>
<keyword evidence="2" id="KW-1185">Reference proteome</keyword>
<dbReference type="Proteomes" id="UP001328107">
    <property type="component" value="Unassembled WGS sequence"/>
</dbReference>
<proteinExistence type="predicted"/>
<evidence type="ECO:0008006" key="3">
    <source>
        <dbReference type="Google" id="ProtNLM"/>
    </source>
</evidence>
<feature type="non-terminal residue" evidence="1">
    <location>
        <position position="1"/>
    </location>
</feature>
<dbReference type="EMBL" id="BTRK01000005">
    <property type="protein sequence ID" value="GMR56223.1"/>
    <property type="molecule type" value="Genomic_DNA"/>
</dbReference>
<evidence type="ECO:0000313" key="1">
    <source>
        <dbReference type="EMBL" id="GMR56223.1"/>
    </source>
</evidence>
<name>A0AAN5D415_9BILA</name>
<reference evidence="2" key="1">
    <citation type="submission" date="2022-10" db="EMBL/GenBank/DDBJ databases">
        <title>Genome assembly of Pristionchus species.</title>
        <authorList>
            <person name="Yoshida K."/>
            <person name="Sommer R.J."/>
        </authorList>
    </citation>
    <scope>NUCLEOTIDE SEQUENCE [LARGE SCALE GENOMIC DNA]</scope>
    <source>
        <strain evidence="2">RS5460</strain>
    </source>
</reference>
<feature type="non-terminal residue" evidence="1">
    <location>
        <position position="88"/>
    </location>
</feature>
<comment type="caution">
    <text evidence="1">The sequence shown here is derived from an EMBL/GenBank/DDBJ whole genome shotgun (WGS) entry which is preliminary data.</text>
</comment>
<accession>A0AAN5D415</accession>
<dbReference type="AlphaFoldDB" id="A0AAN5D415"/>
<organism evidence="1 2">
    <name type="scientific">Pristionchus mayeri</name>
    <dbReference type="NCBI Taxonomy" id="1317129"/>
    <lineage>
        <taxon>Eukaryota</taxon>
        <taxon>Metazoa</taxon>
        <taxon>Ecdysozoa</taxon>
        <taxon>Nematoda</taxon>
        <taxon>Chromadorea</taxon>
        <taxon>Rhabditida</taxon>
        <taxon>Rhabditina</taxon>
        <taxon>Diplogasteromorpha</taxon>
        <taxon>Diplogasteroidea</taxon>
        <taxon>Neodiplogasteridae</taxon>
        <taxon>Pristionchus</taxon>
    </lineage>
</organism>
<gene>
    <name evidence="1" type="ORF">PMAYCL1PPCAC_26418</name>
</gene>